<reference evidence="2" key="1">
    <citation type="journal article" date="2019" name="Int. J. Syst. Evol. Microbiol.">
        <title>The Global Catalogue of Microorganisms (GCM) 10K type strain sequencing project: providing services to taxonomists for standard genome sequencing and annotation.</title>
        <authorList>
            <consortium name="The Broad Institute Genomics Platform"/>
            <consortium name="The Broad Institute Genome Sequencing Center for Infectious Disease"/>
            <person name="Wu L."/>
            <person name="Ma J."/>
        </authorList>
    </citation>
    <scope>NUCLEOTIDE SEQUENCE [LARGE SCALE GENOMIC DNA]</scope>
    <source>
        <strain evidence="2">NBRC 104970</strain>
    </source>
</reference>
<gene>
    <name evidence="1" type="ORF">GCM10007860_13990</name>
</gene>
<evidence type="ECO:0000313" key="2">
    <source>
        <dbReference type="Proteomes" id="UP001156836"/>
    </source>
</evidence>
<keyword evidence="2" id="KW-1185">Reference proteome</keyword>
<evidence type="ECO:0000313" key="1">
    <source>
        <dbReference type="EMBL" id="GLS04252.1"/>
    </source>
</evidence>
<dbReference type="EMBL" id="BSOZ01000015">
    <property type="protein sequence ID" value="GLS04252.1"/>
    <property type="molecule type" value="Genomic_DNA"/>
</dbReference>
<protein>
    <submittedName>
        <fullName evidence="1">Uncharacterized protein</fullName>
    </submittedName>
</protein>
<dbReference type="RefSeq" id="WP_018747677.1">
    <property type="nucleotide sequence ID" value="NZ_BSOZ01000015.1"/>
</dbReference>
<comment type="caution">
    <text evidence="1">The sequence shown here is derived from an EMBL/GenBank/DDBJ whole genome shotgun (WGS) entry which is preliminary data.</text>
</comment>
<dbReference type="Proteomes" id="UP001156836">
    <property type="component" value="Unassembled WGS sequence"/>
</dbReference>
<sequence length="64" mass="6884">MLKTYDMSSGSAEALEEPAIAARAARTAMPQQQAARPELQLRLLSVAEAEAARQKESSPTCFFG</sequence>
<proteinExistence type="predicted"/>
<accession>A0ABQ6BVN4</accession>
<name>A0ABQ6BVN4_9NEIS</name>
<organism evidence="1 2">
    <name type="scientific">Chitiniphilus shinanonensis</name>
    <dbReference type="NCBI Taxonomy" id="553088"/>
    <lineage>
        <taxon>Bacteria</taxon>
        <taxon>Pseudomonadati</taxon>
        <taxon>Pseudomonadota</taxon>
        <taxon>Betaproteobacteria</taxon>
        <taxon>Neisseriales</taxon>
        <taxon>Chitinibacteraceae</taxon>
        <taxon>Chitiniphilus</taxon>
    </lineage>
</organism>